<dbReference type="InterPro" id="IPR011050">
    <property type="entry name" value="Pectin_lyase_fold/virulence"/>
</dbReference>
<dbReference type="GO" id="GO:0045490">
    <property type="term" value="P:pectin catabolic process"/>
    <property type="evidence" value="ECO:0007669"/>
    <property type="project" value="UniProtKB-UniRule"/>
</dbReference>
<dbReference type="Gene3D" id="2.160.20.10">
    <property type="entry name" value="Single-stranded right-handed beta-helix, Pectin lyase-like"/>
    <property type="match status" value="1"/>
</dbReference>
<keyword evidence="15" id="KW-1185">Reference proteome</keyword>
<organism evidence="14 15">
    <name type="scientific">Salix udensis</name>
    <dbReference type="NCBI Taxonomy" id="889485"/>
    <lineage>
        <taxon>Eukaryota</taxon>
        <taxon>Viridiplantae</taxon>
        <taxon>Streptophyta</taxon>
        <taxon>Embryophyta</taxon>
        <taxon>Tracheophyta</taxon>
        <taxon>Spermatophyta</taxon>
        <taxon>Magnoliopsida</taxon>
        <taxon>eudicotyledons</taxon>
        <taxon>Gunneridae</taxon>
        <taxon>Pentapetalae</taxon>
        <taxon>rosids</taxon>
        <taxon>fabids</taxon>
        <taxon>Malpighiales</taxon>
        <taxon>Salicaceae</taxon>
        <taxon>Saliceae</taxon>
        <taxon>Salix</taxon>
    </lineage>
</organism>
<dbReference type="AlphaFoldDB" id="A0AAD6KHQ9"/>
<keyword evidence="8 12" id="KW-0378">Hydrolase</keyword>
<keyword evidence="6" id="KW-0964">Secreted</keyword>
<evidence type="ECO:0000256" key="7">
    <source>
        <dbReference type="ARBA" id="ARBA00022729"/>
    </source>
</evidence>
<dbReference type="EMBL" id="JAPFFJ010000006">
    <property type="protein sequence ID" value="KAJ6423737.1"/>
    <property type="molecule type" value="Genomic_DNA"/>
</dbReference>
<evidence type="ECO:0000256" key="2">
    <source>
        <dbReference type="ARBA" id="ARBA00005184"/>
    </source>
</evidence>
<evidence type="ECO:0000256" key="9">
    <source>
        <dbReference type="ARBA" id="ARBA00023085"/>
    </source>
</evidence>
<evidence type="ECO:0000256" key="6">
    <source>
        <dbReference type="ARBA" id="ARBA00022525"/>
    </source>
</evidence>
<comment type="similarity">
    <text evidence="3">Belongs to the pectinesterase family.</text>
</comment>
<feature type="signal peptide" evidence="12">
    <location>
        <begin position="1"/>
        <end position="27"/>
    </location>
</feature>
<dbReference type="InterPro" id="IPR033131">
    <property type="entry name" value="Pectinesterase_Asp_AS"/>
</dbReference>
<proteinExistence type="inferred from homology"/>
<evidence type="ECO:0000256" key="8">
    <source>
        <dbReference type="ARBA" id="ARBA00022801"/>
    </source>
</evidence>
<reference evidence="14 15" key="1">
    <citation type="journal article" date="2023" name="Int. J. Mol. Sci.">
        <title>De Novo Assembly and Annotation of 11 Diverse Shrub Willow (Salix) Genomes Reveals Novel Gene Organization in Sex-Linked Regions.</title>
        <authorList>
            <person name="Hyden B."/>
            <person name="Feng K."/>
            <person name="Yates T.B."/>
            <person name="Jawdy S."/>
            <person name="Cereghino C."/>
            <person name="Smart L.B."/>
            <person name="Muchero W."/>
        </authorList>
    </citation>
    <scope>NUCLEOTIDE SEQUENCE [LARGE SCALE GENOMIC DNA]</scope>
    <source>
        <tissue evidence="14">Shoot tip</tissue>
    </source>
</reference>
<dbReference type="InterPro" id="IPR000070">
    <property type="entry name" value="Pectinesterase_cat"/>
</dbReference>
<sequence>MGKSVNVGGGFLVVLLCFLGCLQVGLAQSNAKGIIISWDDMKMDERSASVSSRDDFNGSRVIVVDKNGGADSLTVQGAIDLVPQYNTQRVKIYILPGIYREKVLVPRTKPYISLIGDQNHVYDTVISWNNKASDADSSGTVLGTYRSASVTIESDYFCATGITFENTVVAEPGGQGMQAVALRVSSKKAFFYKVRVLGAQDSLLDETGTHYFYKCHIQGSIDFIFGRAKSLFQDCVLRSTAKKYGAIAAHHRDSPDEDTGFSFVGCVINGSGKILLGRAWGNYSRTIYSYCYLDDIIDPSGWNHEFNPQLSERISQTCRTVVFGEYECIGRGKNAGGRVPWLKPLKYEDARPYLGIGFIGGEQWLKL</sequence>
<accession>A0AAD6KHQ9</accession>
<evidence type="ECO:0000259" key="13">
    <source>
        <dbReference type="Pfam" id="PF01095"/>
    </source>
</evidence>
<comment type="catalytic activity">
    <reaction evidence="10 12">
        <text>[(1-&gt;4)-alpha-D-galacturonosyl methyl ester](n) + n H2O = [(1-&gt;4)-alpha-D-galacturonosyl](n) + n methanol + n H(+)</text>
        <dbReference type="Rhea" id="RHEA:22380"/>
        <dbReference type="Rhea" id="RHEA-COMP:14570"/>
        <dbReference type="Rhea" id="RHEA-COMP:14573"/>
        <dbReference type="ChEBI" id="CHEBI:15377"/>
        <dbReference type="ChEBI" id="CHEBI:15378"/>
        <dbReference type="ChEBI" id="CHEBI:17790"/>
        <dbReference type="ChEBI" id="CHEBI:140522"/>
        <dbReference type="ChEBI" id="CHEBI:140523"/>
        <dbReference type="EC" id="3.1.1.11"/>
    </reaction>
</comment>
<comment type="subcellular location">
    <subcellularLocation>
        <location evidence="1">Secreted</location>
        <location evidence="1">Cell wall</location>
    </subcellularLocation>
</comment>
<evidence type="ECO:0000313" key="14">
    <source>
        <dbReference type="EMBL" id="KAJ6423737.1"/>
    </source>
</evidence>
<feature type="domain" description="Pectinesterase catalytic" evidence="13">
    <location>
        <begin position="62"/>
        <end position="360"/>
    </location>
</feature>
<dbReference type="PANTHER" id="PTHR31321:SF31">
    <property type="entry name" value="PECTINESTERASE QRT1"/>
    <property type="match status" value="1"/>
</dbReference>
<keyword evidence="7 12" id="KW-0732">Signal</keyword>
<feature type="chain" id="PRO_5041779660" description="Pectinesterase" evidence="12">
    <location>
        <begin position="28"/>
        <end position="367"/>
    </location>
</feature>
<comment type="caution">
    <text evidence="14">The sequence shown here is derived from an EMBL/GenBank/DDBJ whole genome shotgun (WGS) entry which is preliminary data.</text>
</comment>
<dbReference type="GO" id="GO:0042545">
    <property type="term" value="P:cell wall modification"/>
    <property type="evidence" value="ECO:0007669"/>
    <property type="project" value="UniProtKB-UniRule"/>
</dbReference>
<keyword evidence="9 12" id="KW-0063">Aspartyl esterase</keyword>
<evidence type="ECO:0000313" key="15">
    <source>
        <dbReference type="Proteomes" id="UP001162972"/>
    </source>
</evidence>
<evidence type="ECO:0000256" key="4">
    <source>
        <dbReference type="ARBA" id="ARBA00013229"/>
    </source>
</evidence>
<keyword evidence="5" id="KW-0134">Cell wall</keyword>
<dbReference type="PROSITE" id="PS00503">
    <property type="entry name" value="PECTINESTERASE_2"/>
    <property type="match status" value="1"/>
</dbReference>
<feature type="active site" evidence="11">
    <location>
        <position position="222"/>
    </location>
</feature>
<dbReference type="Pfam" id="PF01095">
    <property type="entry name" value="Pectinesterase"/>
    <property type="match status" value="1"/>
</dbReference>
<dbReference type="Proteomes" id="UP001162972">
    <property type="component" value="Chromosome 16"/>
</dbReference>
<dbReference type="FunFam" id="2.160.20.10:FF:000008">
    <property type="entry name" value="Pectinesterase"/>
    <property type="match status" value="1"/>
</dbReference>
<comment type="pathway">
    <text evidence="2 12">Glycan metabolism; pectin degradation; 2-dehydro-3-deoxy-D-gluconate from pectin: step 1/5.</text>
</comment>
<evidence type="ECO:0000256" key="5">
    <source>
        <dbReference type="ARBA" id="ARBA00022512"/>
    </source>
</evidence>
<protein>
    <recommendedName>
        <fullName evidence="4 12">Pectinesterase</fullName>
        <ecNumber evidence="4 12">3.1.1.11</ecNumber>
    </recommendedName>
</protein>
<name>A0AAD6KHQ9_9ROSI</name>
<evidence type="ECO:0000256" key="11">
    <source>
        <dbReference type="PROSITE-ProRule" id="PRU10040"/>
    </source>
</evidence>
<dbReference type="GO" id="GO:0030599">
    <property type="term" value="F:pectinesterase activity"/>
    <property type="evidence" value="ECO:0007669"/>
    <property type="project" value="UniProtKB-UniRule"/>
</dbReference>
<dbReference type="EC" id="3.1.1.11" evidence="4 12"/>
<evidence type="ECO:0000256" key="3">
    <source>
        <dbReference type="ARBA" id="ARBA00008891"/>
    </source>
</evidence>
<evidence type="ECO:0000256" key="12">
    <source>
        <dbReference type="RuleBase" id="RU000589"/>
    </source>
</evidence>
<gene>
    <name evidence="14" type="ORF">OIU84_024671</name>
</gene>
<dbReference type="PANTHER" id="PTHR31321">
    <property type="entry name" value="ACYL-COA THIOESTER HYDROLASE YBHC-RELATED"/>
    <property type="match status" value="1"/>
</dbReference>
<evidence type="ECO:0000256" key="1">
    <source>
        <dbReference type="ARBA" id="ARBA00004191"/>
    </source>
</evidence>
<dbReference type="SUPFAM" id="SSF51126">
    <property type="entry name" value="Pectin lyase-like"/>
    <property type="match status" value="1"/>
</dbReference>
<evidence type="ECO:0000256" key="10">
    <source>
        <dbReference type="ARBA" id="ARBA00047928"/>
    </source>
</evidence>
<dbReference type="InterPro" id="IPR012334">
    <property type="entry name" value="Pectin_lyas_fold"/>
</dbReference>